<accession>A0A7W3U5L7</accession>
<dbReference type="GO" id="GO:0003677">
    <property type="term" value="F:DNA binding"/>
    <property type="evidence" value="ECO:0007669"/>
    <property type="project" value="UniProtKB-KW"/>
</dbReference>
<gene>
    <name evidence="4" type="ORF">H4F99_12545</name>
</gene>
<evidence type="ECO:0000313" key="4">
    <source>
        <dbReference type="EMBL" id="MBB1089308.1"/>
    </source>
</evidence>
<name>A0A7W3U5L7_9GAMM</name>
<evidence type="ECO:0000259" key="3">
    <source>
        <dbReference type="Pfam" id="PF11740"/>
    </source>
</evidence>
<comment type="caution">
    <text evidence="4">The sequence shown here is derived from an EMBL/GenBank/DDBJ whole genome shotgun (WGS) entry which is preliminary data.</text>
</comment>
<evidence type="ECO:0000313" key="5">
    <source>
        <dbReference type="Proteomes" id="UP000552587"/>
    </source>
</evidence>
<dbReference type="Pfam" id="PF11740">
    <property type="entry name" value="KfrA_N"/>
    <property type="match status" value="1"/>
</dbReference>
<dbReference type="Proteomes" id="UP000552587">
    <property type="component" value="Unassembled WGS sequence"/>
</dbReference>
<evidence type="ECO:0000256" key="2">
    <source>
        <dbReference type="SAM" id="MobiDB-lite"/>
    </source>
</evidence>
<keyword evidence="1" id="KW-0175">Coiled coil</keyword>
<feature type="compositionally biased region" description="Basic residues" evidence="2">
    <location>
        <begin position="306"/>
        <end position="316"/>
    </location>
</feature>
<keyword evidence="4" id="KW-0238">DNA-binding</keyword>
<protein>
    <submittedName>
        <fullName evidence="4">DNA-binding protein</fullName>
    </submittedName>
</protein>
<dbReference type="EMBL" id="JACHTE010000008">
    <property type="protein sequence ID" value="MBB1089308.1"/>
    <property type="molecule type" value="Genomic_DNA"/>
</dbReference>
<evidence type="ECO:0000256" key="1">
    <source>
        <dbReference type="SAM" id="Coils"/>
    </source>
</evidence>
<sequence length="316" mass="34786">MARGITESDVHTAADAIVAAGERPTVERIRAHLGTGSPNTVTRWLESWWQGLGRRLNMHQTQLAVPDAPEAVARAAGQWWAIALEAAKSSLEAGLSVERAALQADRDALLKAREALDAEAVRVRSDCETALAARRLAEAQSTELARLVTRLEAQVKELLGQRDAAGTREAEVEASRQALEHRFQSFQVSVDSERQELLQHIRAVEERANAEIDRTRLEMKDLKAQLKDLRQIHAAAEKAARKLLDQAKAESKEVQRELELQRSRAVTAESRLGQLQEVSDAVEAAIRRAETSRGQSRGRGEGGLTPKKRSKIASGK</sequence>
<dbReference type="RefSeq" id="WP_182670074.1">
    <property type="nucleotide sequence ID" value="NZ_JACHTE010000008.1"/>
</dbReference>
<feature type="region of interest" description="Disordered" evidence="2">
    <location>
        <begin position="287"/>
        <end position="316"/>
    </location>
</feature>
<proteinExistence type="predicted"/>
<reference evidence="4 5" key="1">
    <citation type="submission" date="2020-07" db="EMBL/GenBank/DDBJ databases">
        <authorList>
            <person name="Xu S."/>
            <person name="Li A."/>
        </authorList>
    </citation>
    <scope>NUCLEOTIDE SEQUENCE [LARGE SCALE GENOMIC DNA]</scope>
    <source>
        <strain evidence="4 5">SG-8</strain>
    </source>
</reference>
<feature type="domain" description="KfrA N-terminal DNA-binding" evidence="3">
    <location>
        <begin position="6"/>
        <end position="119"/>
    </location>
</feature>
<dbReference type="AlphaFoldDB" id="A0A7W3U5L7"/>
<keyword evidence="5" id="KW-1185">Reference proteome</keyword>
<organism evidence="4 5">
    <name type="scientific">Marilutibacter penaei</name>
    <dbReference type="NCBI Taxonomy" id="2759900"/>
    <lineage>
        <taxon>Bacteria</taxon>
        <taxon>Pseudomonadati</taxon>
        <taxon>Pseudomonadota</taxon>
        <taxon>Gammaproteobacteria</taxon>
        <taxon>Lysobacterales</taxon>
        <taxon>Lysobacteraceae</taxon>
        <taxon>Marilutibacter</taxon>
    </lineage>
</organism>
<dbReference type="InterPro" id="IPR021104">
    <property type="entry name" value="KfrA_DNA-bd_N"/>
</dbReference>
<feature type="coiled-coil region" evidence="1">
    <location>
        <begin position="205"/>
        <end position="264"/>
    </location>
</feature>